<organism evidence="2 3">
    <name type="scientific">Gigaspora rosea</name>
    <dbReference type="NCBI Taxonomy" id="44941"/>
    <lineage>
        <taxon>Eukaryota</taxon>
        <taxon>Fungi</taxon>
        <taxon>Fungi incertae sedis</taxon>
        <taxon>Mucoromycota</taxon>
        <taxon>Glomeromycotina</taxon>
        <taxon>Glomeromycetes</taxon>
        <taxon>Diversisporales</taxon>
        <taxon>Gigasporaceae</taxon>
        <taxon>Gigaspora</taxon>
    </lineage>
</organism>
<dbReference type="Proteomes" id="UP000266673">
    <property type="component" value="Unassembled WGS sequence"/>
</dbReference>
<dbReference type="AlphaFoldDB" id="A0A397VCS1"/>
<gene>
    <name evidence="2" type="ORF">C2G38_2183758</name>
</gene>
<evidence type="ECO:0000313" key="3">
    <source>
        <dbReference type="Proteomes" id="UP000266673"/>
    </source>
</evidence>
<comment type="caution">
    <text evidence="2">The sequence shown here is derived from an EMBL/GenBank/DDBJ whole genome shotgun (WGS) entry which is preliminary data.</text>
</comment>
<dbReference type="EMBL" id="QKWP01000520">
    <property type="protein sequence ID" value="RIB18729.1"/>
    <property type="molecule type" value="Genomic_DNA"/>
</dbReference>
<evidence type="ECO:0000313" key="2">
    <source>
        <dbReference type="EMBL" id="RIB18729.1"/>
    </source>
</evidence>
<keyword evidence="3" id="KW-1185">Reference proteome</keyword>
<protein>
    <submittedName>
        <fullName evidence="2">Uncharacterized protein</fullName>
    </submittedName>
</protein>
<feature type="compositionally biased region" description="Polar residues" evidence="1">
    <location>
        <begin position="47"/>
        <end position="96"/>
    </location>
</feature>
<proteinExistence type="predicted"/>
<feature type="region of interest" description="Disordered" evidence="1">
    <location>
        <begin position="33"/>
        <end position="113"/>
    </location>
</feature>
<sequence>MHNKLNTIYQRRNEMPPTNYAFTYGKVGASTKLKPPATKNVHKHQLITPSTNTNGEEKTTSTNEGTPNSTTPTKEVTLTQKKVCNTNNKKSTNNEADTNDEESTISDEKRFTE</sequence>
<name>A0A397VCS1_9GLOM</name>
<accession>A0A397VCS1</accession>
<reference evidence="2 3" key="1">
    <citation type="submission" date="2018-06" db="EMBL/GenBank/DDBJ databases">
        <title>Comparative genomics reveals the genomic features of Rhizophagus irregularis, R. cerebriforme, R. diaphanum and Gigaspora rosea, and their symbiotic lifestyle signature.</title>
        <authorList>
            <person name="Morin E."/>
            <person name="San Clemente H."/>
            <person name="Chen E.C.H."/>
            <person name="De La Providencia I."/>
            <person name="Hainaut M."/>
            <person name="Kuo A."/>
            <person name="Kohler A."/>
            <person name="Murat C."/>
            <person name="Tang N."/>
            <person name="Roy S."/>
            <person name="Loubradou J."/>
            <person name="Henrissat B."/>
            <person name="Grigoriev I.V."/>
            <person name="Corradi N."/>
            <person name="Roux C."/>
            <person name="Martin F.M."/>
        </authorList>
    </citation>
    <scope>NUCLEOTIDE SEQUENCE [LARGE SCALE GENOMIC DNA]</scope>
    <source>
        <strain evidence="2 3">DAOM 194757</strain>
    </source>
</reference>
<evidence type="ECO:0000256" key="1">
    <source>
        <dbReference type="SAM" id="MobiDB-lite"/>
    </source>
</evidence>